<dbReference type="Gene3D" id="1.20.950.20">
    <property type="entry name" value="Transmembrane di-heme cytochromes, Chain C"/>
    <property type="match status" value="1"/>
</dbReference>
<keyword evidence="3 6" id="KW-0812">Transmembrane</keyword>
<evidence type="ECO:0000313" key="9">
    <source>
        <dbReference type="Proteomes" id="UP001193389"/>
    </source>
</evidence>
<dbReference type="InterPro" id="IPR051542">
    <property type="entry name" value="Hydrogenase_cytochrome"/>
</dbReference>
<evidence type="ECO:0000313" key="8">
    <source>
        <dbReference type="EMBL" id="BBE16872.1"/>
    </source>
</evidence>
<accession>A0A5K7S5R6</accession>
<protein>
    <submittedName>
        <fullName evidence="8">NiFe-hydrogenase I cytochrome b subunit</fullName>
    </submittedName>
</protein>
<keyword evidence="2" id="KW-1003">Cell membrane</keyword>
<sequence length="188" mass="21442">MGSIVTVLFNSTLLSPRDNVKLVQEQLSKKGVTVTDEQAFAVSHEYEDKMWDVHKLIGYGLAFLFLARIAIEFTQPEEEKISSKLRKASAMIKQNDKNVKEYKHYYMVRRSYMAFFLLLFCMVLTGLGMAFGRDLGFPREVFRSLKNIHAFIQYLMYAFVVIHLAGVIIAENGKIKGIVSGMINGNRS</sequence>
<name>A0A5K7S5R6_9BACT</name>
<dbReference type="Proteomes" id="UP001193389">
    <property type="component" value="Chromosome"/>
</dbReference>
<dbReference type="EMBL" id="AP018694">
    <property type="protein sequence ID" value="BBE16872.1"/>
    <property type="molecule type" value="Genomic_DNA"/>
</dbReference>
<evidence type="ECO:0000256" key="2">
    <source>
        <dbReference type="ARBA" id="ARBA00022475"/>
    </source>
</evidence>
<keyword evidence="9" id="KW-1185">Reference proteome</keyword>
<dbReference type="InterPro" id="IPR011577">
    <property type="entry name" value="Cyt_b561_bac/Ni-Hgenase"/>
</dbReference>
<evidence type="ECO:0000256" key="4">
    <source>
        <dbReference type="ARBA" id="ARBA00022989"/>
    </source>
</evidence>
<evidence type="ECO:0000256" key="1">
    <source>
        <dbReference type="ARBA" id="ARBA00004651"/>
    </source>
</evidence>
<dbReference type="SUPFAM" id="SSF81342">
    <property type="entry name" value="Transmembrane di-heme cytochromes"/>
    <property type="match status" value="1"/>
</dbReference>
<feature type="domain" description="Cytochrome b561 bacterial/Ni-hydrogenase" evidence="7">
    <location>
        <begin position="43"/>
        <end position="185"/>
    </location>
</feature>
<proteinExistence type="predicted"/>
<evidence type="ECO:0000256" key="6">
    <source>
        <dbReference type="SAM" id="Phobius"/>
    </source>
</evidence>
<gene>
    <name evidence="8" type="ORF">AQPE_1019</name>
</gene>
<dbReference type="GO" id="GO:0020037">
    <property type="term" value="F:heme binding"/>
    <property type="evidence" value="ECO:0007669"/>
    <property type="project" value="TreeGrafter"/>
</dbReference>
<dbReference type="PANTHER" id="PTHR30485:SF0">
    <property type="entry name" value="NI_FE-HYDROGENASE 1 B-TYPE CYTOCHROME SUBUNIT-RELATED"/>
    <property type="match status" value="1"/>
</dbReference>
<dbReference type="Pfam" id="PF01292">
    <property type="entry name" value="Ni_hydr_CYTB"/>
    <property type="match status" value="1"/>
</dbReference>
<dbReference type="InterPro" id="IPR016174">
    <property type="entry name" value="Di-haem_cyt_TM"/>
</dbReference>
<dbReference type="GO" id="GO:0009055">
    <property type="term" value="F:electron transfer activity"/>
    <property type="evidence" value="ECO:0007669"/>
    <property type="project" value="InterPro"/>
</dbReference>
<dbReference type="GO" id="GO:0022904">
    <property type="term" value="P:respiratory electron transport chain"/>
    <property type="evidence" value="ECO:0007669"/>
    <property type="project" value="InterPro"/>
</dbReference>
<keyword evidence="5 6" id="KW-0472">Membrane</keyword>
<dbReference type="AlphaFoldDB" id="A0A5K7S5R6"/>
<evidence type="ECO:0000256" key="3">
    <source>
        <dbReference type="ARBA" id="ARBA00022692"/>
    </source>
</evidence>
<feature type="transmembrane region" description="Helical" evidence="6">
    <location>
        <begin position="151"/>
        <end position="170"/>
    </location>
</feature>
<dbReference type="KEGG" id="anf:AQPE_1019"/>
<comment type="subcellular location">
    <subcellularLocation>
        <location evidence="1">Cell membrane</location>
        <topology evidence="1">Multi-pass membrane protein</topology>
    </subcellularLocation>
</comment>
<dbReference type="PANTHER" id="PTHR30485">
    <property type="entry name" value="NI/FE-HYDROGENASE 1 B-TYPE CYTOCHROME SUBUNIT"/>
    <property type="match status" value="1"/>
</dbReference>
<keyword evidence="4 6" id="KW-1133">Transmembrane helix</keyword>
<reference evidence="8" key="1">
    <citation type="journal article" date="2020" name="Int. J. Syst. Evol. Microbiol.">
        <title>Aquipluma nitroreducens gen. nov. sp. nov., a novel facultatively anaerobic bacterium isolated from a freshwater lake.</title>
        <authorList>
            <person name="Watanabe M."/>
            <person name="Kojima H."/>
            <person name="Fukui M."/>
        </authorList>
    </citation>
    <scope>NUCLEOTIDE SEQUENCE</scope>
    <source>
        <strain evidence="8">MeG22</strain>
    </source>
</reference>
<dbReference type="GO" id="GO:0005886">
    <property type="term" value="C:plasma membrane"/>
    <property type="evidence" value="ECO:0007669"/>
    <property type="project" value="UniProtKB-SubCell"/>
</dbReference>
<evidence type="ECO:0000259" key="7">
    <source>
        <dbReference type="Pfam" id="PF01292"/>
    </source>
</evidence>
<feature type="transmembrane region" description="Helical" evidence="6">
    <location>
        <begin position="112"/>
        <end position="131"/>
    </location>
</feature>
<organism evidence="8 9">
    <name type="scientific">Aquipluma nitroreducens</name>
    <dbReference type="NCBI Taxonomy" id="2010828"/>
    <lineage>
        <taxon>Bacteria</taxon>
        <taxon>Pseudomonadati</taxon>
        <taxon>Bacteroidota</taxon>
        <taxon>Bacteroidia</taxon>
        <taxon>Marinilabiliales</taxon>
        <taxon>Prolixibacteraceae</taxon>
        <taxon>Aquipluma</taxon>
    </lineage>
</organism>
<evidence type="ECO:0000256" key="5">
    <source>
        <dbReference type="ARBA" id="ARBA00023136"/>
    </source>
</evidence>